<dbReference type="PROSITE" id="PS50888">
    <property type="entry name" value="BHLH"/>
    <property type="match status" value="1"/>
</dbReference>
<dbReference type="PANTHER" id="PTHR15741:SF27">
    <property type="entry name" value="TRANSCRIPTION FACTOR AP-4"/>
    <property type="match status" value="1"/>
</dbReference>
<evidence type="ECO:0000256" key="1">
    <source>
        <dbReference type="ARBA" id="ARBA00004123"/>
    </source>
</evidence>
<feature type="region of interest" description="Disordered" evidence="6">
    <location>
        <begin position="231"/>
        <end position="253"/>
    </location>
</feature>
<name>G7YVH8_CLOSI</name>
<keyword evidence="5" id="KW-0539">Nucleus</keyword>
<evidence type="ECO:0000256" key="6">
    <source>
        <dbReference type="SAM" id="MobiDB-lite"/>
    </source>
</evidence>
<dbReference type="InterPro" id="IPR052207">
    <property type="entry name" value="Max-like/E-box_TFs"/>
</dbReference>
<evidence type="ECO:0000259" key="7">
    <source>
        <dbReference type="PROSITE" id="PS50888"/>
    </source>
</evidence>
<feature type="region of interest" description="Disordered" evidence="6">
    <location>
        <begin position="1"/>
        <end position="36"/>
    </location>
</feature>
<dbReference type="InterPro" id="IPR036638">
    <property type="entry name" value="HLH_DNA-bd_sf"/>
</dbReference>
<dbReference type="GO" id="GO:0005634">
    <property type="term" value="C:nucleus"/>
    <property type="evidence" value="ECO:0007669"/>
    <property type="project" value="UniProtKB-SubCell"/>
</dbReference>
<dbReference type="PANTHER" id="PTHR15741">
    <property type="entry name" value="BASIC HELIX-LOOP-HELIX ZIP TRANSCRIPTION FACTOR"/>
    <property type="match status" value="1"/>
</dbReference>
<dbReference type="EMBL" id="DF144465">
    <property type="protein sequence ID" value="GAA56958.1"/>
    <property type="molecule type" value="Genomic_DNA"/>
</dbReference>
<dbReference type="InterPro" id="IPR011598">
    <property type="entry name" value="bHLH_dom"/>
</dbReference>
<feature type="compositionally biased region" description="Polar residues" evidence="6">
    <location>
        <begin position="235"/>
        <end position="253"/>
    </location>
</feature>
<dbReference type="CDD" id="cd11419">
    <property type="entry name" value="bHLHzip_TFAP4"/>
    <property type="match status" value="1"/>
</dbReference>
<reference key="2">
    <citation type="submission" date="2011-10" db="EMBL/GenBank/DDBJ databases">
        <title>The genome and transcriptome sequence of Clonorchis sinensis provide insights into the carcinogenic liver fluke.</title>
        <authorList>
            <person name="Wang X."/>
            <person name="Huang Y."/>
            <person name="Chen W."/>
            <person name="Liu H."/>
            <person name="Guo L."/>
            <person name="Chen Y."/>
            <person name="Luo F."/>
            <person name="Zhou W."/>
            <person name="Sun J."/>
            <person name="Mao Q."/>
            <person name="Liang P."/>
            <person name="Zhou C."/>
            <person name="Tian Y."/>
            <person name="Men J."/>
            <person name="Lv X."/>
            <person name="Huang L."/>
            <person name="Zhou J."/>
            <person name="Hu Y."/>
            <person name="Li R."/>
            <person name="Zhang F."/>
            <person name="Lei H."/>
            <person name="Li X."/>
            <person name="Hu X."/>
            <person name="Liang C."/>
            <person name="Xu J."/>
            <person name="Wu Z."/>
            <person name="Yu X."/>
        </authorList>
    </citation>
    <scope>NUCLEOTIDE SEQUENCE</scope>
    <source>
        <strain>Henan</strain>
    </source>
</reference>
<keyword evidence="3" id="KW-0238">DNA-binding</keyword>
<keyword evidence="9" id="KW-1185">Reference proteome</keyword>
<evidence type="ECO:0000256" key="4">
    <source>
        <dbReference type="ARBA" id="ARBA00023163"/>
    </source>
</evidence>
<dbReference type="GO" id="GO:0000978">
    <property type="term" value="F:RNA polymerase II cis-regulatory region sequence-specific DNA binding"/>
    <property type="evidence" value="ECO:0007669"/>
    <property type="project" value="TreeGrafter"/>
</dbReference>
<sequence length="708" mass="78801">MDKRRCHADLGSDGCEKSRRLSLDGGASAGHEHLEQEKRVRREIANSNERRRMQSINAGFDSLRILLPPIQDGEKLSKATILQLTAEYINSLLNRVSLLENEVAIYRQSTGIQPTTVIPDFSVDLGLSKKRKSDDQSKAIAFPYTTSIEKRPGGVRCRRRRIDPEPAFDNSRPDLPHCSPISADTHQTSPCNSFNSSISISPPSPLPDCTSTTSARLEHLVMAIEQIEGGRALSGNGNESQDESLSAGDQSPPLSNEAYWSNPSEAYHGCLCPDIQSGTAKSVSSFPDVLMIPSSEIPSMAVPVGETVSYPSHTTDYPVVTKLLNRPIPHKYLHRPQQKSFDYVVSTNEPVPSTKEGTLPLVTGGEGRSLPAASGIPAFVRCCFSLRFSGLRRTRVHCLAMDPEFKQRRKTSNTNYDGPAMFCAYLIIIYLDEHGFLCLLIGTSPVVDRPRNVGKNCLATERLADPDVRQIYENRLLGYLTNAPPSDVNSYWDEIATSSHIAGSFSYGMSLIKYNDSVSQLATDSGRAWSFVARLMIIIRIQITYRACFHLSFTPISIVRWPERQTDWNVRGSNMVLTFWLLLSMLEQSGGISALISELHTSCTPKSRTRKSKGEQSDREQRDHVLRGIVIRSNDHGISSRSLVLINARRYAPADSEYDGARKSLKRQIVQSLGKDREPCWTPKARDMKKTCHRRQPCAISADTIDWS</sequence>
<dbReference type="Gene3D" id="4.10.280.10">
    <property type="entry name" value="Helix-loop-helix DNA-binding domain"/>
    <property type="match status" value="1"/>
</dbReference>
<accession>G7YVH8</accession>
<dbReference type="Pfam" id="PF00010">
    <property type="entry name" value="HLH"/>
    <property type="match status" value="1"/>
</dbReference>
<keyword evidence="2" id="KW-0805">Transcription regulation</keyword>
<protein>
    <submittedName>
        <fullName evidence="8">Transcription factor AP-4</fullName>
    </submittedName>
</protein>
<evidence type="ECO:0000313" key="9">
    <source>
        <dbReference type="Proteomes" id="UP000008909"/>
    </source>
</evidence>
<dbReference type="GO" id="GO:0046983">
    <property type="term" value="F:protein dimerization activity"/>
    <property type="evidence" value="ECO:0007669"/>
    <property type="project" value="InterPro"/>
</dbReference>
<dbReference type="Proteomes" id="UP000008909">
    <property type="component" value="Unassembled WGS sequence"/>
</dbReference>
<feature type="domain" description="BHLH" evidence="7">
    <location>
        <begin position="40"/>
        <end position="92"/>
    </location>
</feature>
<dbReference type="GO" id="GO:0000981">
    <property type="term" value="F:DNA-binding transcription factor activity, RNA polymerase II-specific"/>
    <property type="evidence" value="ECO:0007669"/>
    <property type="project" value="TreeGrafter"/>
</dbReference>
<evidence type="ECO:0000256" key="5">
    <source>
        <dbReference type="ARBA" id="ARBA00023242"/>
    </source>
</evidence>
<dbReference type="SMART" id="SM00353">
    <property type="entry name" value="HLH"/>
    <property type="match status" value="1"/>
</dbReference>
<dbReference type="AlphaFoldDB" id="G7YVH8"/>
<organism evidence="8 9">
    <name type="scientific">Clonorchis sinensis</name>
    <name type="common">Chinese liver fluke</name>
    <dbReference type="NCBI Taxonomy" id="79923"/>
    <lineage>
        <taxon>Eukaryota</taxon>
        <taxon>Metazoa</taxon>
        <taxon>Spiralia</taxon>
        <taxon>Lophotrochozoa</taxon>
        <taxon>Platyhelminthes</taxon>
        <taxon>Trematoda</taxon>
        <taxon>Digenea</taxon>
        <taxon>Opisthorchiida</taxon>
        <taxon>Opisthorchiata</taxon>
        <taxon>Opisthorchiidae</taxon>
        <taxon>Clonorchis</taxon>
    </lineage>
</organism>
<keyword evidence="4" id="KW-0804">Transcription</keyword>
<feature type="compositionally biased region" description="Basic and acidic residues" evidence="6">
    <location>
        <begin position="1"/>
        <end position="22"/>
    </location>
</feature>
<evidence type="ECO:0000256" key="2">
    <source>
        <dbReference type="ARBA" id="ARBA00023015"/>
    </source>
</evidence>
<evidence type="ECO:0000256" key="3">
    <source>
        <dbReference type="ARBA" id="ARBA00023125"/>
    </source>
</evidence>
<evidence type="ECO:0000313" key="8">
    <source>
        <dbReference type="EMBL" id="GAA56958.1"/>
    </source>
</evidence>
<proteinExistence type="predicted"/>
<comment type="subcellular location">
    <subcellularLocation>
        <location evidence="1">Nucleus</location>
    </subcellularLocation>
</comment>
<feature type="region of interest" description="Disordered" evidence="6">
    <location>
        <begin position="164"/>
        <end position="186"/>
    </location>
</feature>
<reference evidence="8" key="1">
    <citation type="journal article" date="2011" name="Genome Biol.">
        <title>The draft genome of the carcinogenic human liver fluke Clonorchis sinensis.</title>
        <authorList>
            <person name="Wang X."/>
            <person name="Chen W."/>
            <person name="Huang Y."/>
            <person name="Sun J."/>
            <person name="Men J."/>
            <person name="Liu H."/>
            <person name="Luo F."/>
            <person name="Guo L."/>
            <person name="Lv X."/>
            <person name="Deng C."/>
            <person name="Zhou C."/>
            <person name="Fan Y."/>
            <person name="Li X."/>
            <person name="Huang L."/>
            <person name="Hu Y."/>
            <person name="Liang C."/>
            <person name="Hu X."/>
            <person name="Xu J."/>
            <person name="Yu X."/>
        </authorList>
    </citation>
    <scope>NUCLEOTIDE SEQUENCE [LARGE SCALE GENOMIC DNA]</scope>
    <source>
        <strain evidence="8">Henan</strain>
    </source>
</reference>
<dbReference type="SUPFAM" id="SSF47459">
    <property type="entry name" value="HLH, helix-loop-helix DNA-binding domain"/>
    <property type="match status" value="1"/>
</dbReference>
<gene>
    <name evidence="8" type="ORF">CLF_111886</name>
</gene>